<feature type="domain" description="OmpR/PhoB-type" evidence="3">
    <location>
        <begin position="1"/>
        <end position="98"/>
    </location>
</feature>
<sequence>MRIRFADCELDLARHSLLRAGAPVHVEPQVFDLIACLVAARGALVTYDDLIAQVWQGRIVSDATMAARISAARAAVGDDGRRQAVIRTLPRRGVQLAVPVEADGAPTGAAARRQSIRYTTSRDGTAIAWAETGDGPPLLRGGHWLSHLEHDWDSPVWQPVLDDLSRGRRLIRYDPRGTGLSDRVLNEADVDRLADDLEAVADAAGLDRFPIYAISQSVPVAIAFAARHPERVSRMVLVNGLVLGSTAAGDRARTDTMVGMIRSGWAVPGSAFMKAVATVFMPRATPDELASFEEMQGLSASADIAAGIRTVIADIDVRDRLERIACPVLVMHSSGDSVQDPEQSKLLARRVPDAEYHLLDSPNHVLVPSDPMWARCVSEVDRFLG</sequence>
<keyword evidence="5" id="KW-1185">Reference proteome</keyword>
<dbReference type="EMBL" id="JBHRTB010000010">
    <property type="protein sequence ID" value="MFC3143447.1"/>
    <property type="molecule type" value="Genomic_DNA"/>
</dbReference>
<comment type="caution">
    <text evidence="4">The sequence shown here is derived from an EMBL/GenBank/DDBJ whole genome shotgun (WGS) entry which is preliminary data.</text>
</comment>
<evidence type="ECO:0000259" key="3">
    <source>
        <dbReference type="PROSITE" id="PS51755"/>
    </source>
</evidence>
<dbReference type="SUPFAM" id="SSF53474">
    <property type="entry name" value="alpha/beta-Hydrolases"/>
    <property type="match status" value="1"/>
</dbReference>
<evidence type="ECO:0000256" key="1">
    <source>
        <dbReference type="ARBA" id="ARBA00023125"/>
    </source>
</evidence>
<gene>
    <name evidence="4" type="ORF">ACFOGP_12045</name>
</gene>
<dbReference type="PROSITE" id="PS51755">
    <property type="entry name" value="OMPR_PHOB"/>
    <property type="match status" value="1"/>
</dbReference>
<evidence type="ECO:0000313" key="5">
    <source>
        <dbReference type="Proteomes" id="UP001595632"/>
    </source>
</evidence>
<proteinExistence type="predicted"/>
<dbReference type="InterPro" id="IPR016032">
    <property type="entry name" value="Sig_transdc_resp-reg_C-effctor"/>
</dbReference>
<dbReference type="SUPFAM" id="SSF46894">
    <property type="entry name" value="C-terminal effector domain of the bipartite response regulators"/>
    <property type="match status" value="1"/>
</dbReference>
<dbReference type="GO" id="GO:0016787">
    <property type="term" value="F:hydrolase activity"/>
    <property type="evidence" value="ECO:0007669"/>
    <property type="project" value="UniProtKB-KW"/>
</dbReference>
<dbReference type="InterPro" id="IPR000073">
    <property type="entry name" value="AB_hydrolase_1"/>
</dbReference>
<accession>A0ABV7GPZ3</accession>
<dbReference type="InterPro" id="IPR036388">
    <property type="entry name" value="WH-like_DNA-bd_sf"/>
</dbReference>
<dbReference type="InterPro" id="IPR029058">
    <property type="entry name" value="AB_hydrolase_fold"/>
</dbReference>
<dbReference type="InterPro" id="IPR001867">
    <property type="entry name" value="OmpR/PhoB-type_DNA-bd"/>
</dbReference>
<dbReference type="RefSeq" id="WP_275630737.1">
    <property type="nucleotide sequence ID" value="NZ_JARGYD010000001.1"/>
</dbReference>
<keyword evidence="4" id="KW-0378">Hydrolase</keyword>
<keyword evidence="1 2" id="KW-0238">DNA-binding</keyword>
<dbReference type="InterPro" id="IPR050471">
    <property type="entry name" value="AB_hydrolase"/>
</dbReference>
<protein>
    <submittedName>
        <fullName evidence="4">Alpha/beta fold hydrolase</fullName>
    </submittedName>
</protein>
<evidence type="ECO:0000256" key="2">
    <source>
        <dbReference type="PROSITE-ProRule" id="PRU01091"/>
    </source>
</evidence>
<dbReference type="Proteomes" id="UP001595632">
    <property type="component" value="Unassembled WGS sequence"/>
</dbReference>
<reference evidence="5" key="1">
    <citation type="journal article" date="2019" name="Int. J. Syst. Evol. Microbiol.">
        <title>The Global Catalogue of Microorganisms (GCM) 10K type strain sequencing project: providing services to taxonomists for standard genome sequencing and annotation.</title>
        <authorList>
            <consortium name="The Broad Institute Genomics Platform"/>
            <consortium name="The Broad Institute Genome Sequencing Center for Infectious Disease"/>
            <person name="Wu L."/>
            <person name="Ma J."/>
        </authorList>
    </citation>
    <scope>NUCLEOTIDE SEQUENCE [LARGE SCALE GENOMIC DNA]</scope>
    <source>
        <strain evidence="5">KCTC 52366</strain>
    </source>
</reference>
<feature type="DNA-binding region" description="OmpR/PhoB-type" evidence="2">
    <location>
        <begin position="1"/>
        <end position="98"/>
    </location>
</feature>
<dbReference type="Gene3D" id="1.10.10.10">
    <property type="entry name" value="Winged helix-like DNA-binding domain superfamily/Winged helix DNA-binding domain"/>
    <property type="match status" value="1"/>
</dbReference>
<dbReference type="Pfam" id="PF00486">
    <property type="entry name" value="Trans_reg_C"/>
    <property type="match status" value="1"/>
</dbReference>
<dbReference type="SMART" id="SM00862">
    <property type="entry name" value="Trans_reg_C"/>
    <property type="match status" value="1"/>
</dbReference>
<organism evidence="4 5">
    <name type="scientific">Psychromarinibacter halotolerans</name>
    <dbReference type="NCBI Taxonomy" id="1775175"/>
    <lineage>
        <taxon>Bacteria</taxon>
        <taxon>Pseudomonadati</taxon>
        <taxon>Pseudomonadota</taxon>
        <taxon>Alphaproteobacteria</taxon>
        <taxon>Rhodobacterales</taxon>
        <taxon>Paracoccaceae</taxon>
        <taxon>Psychromarinibacter</taxon>
    </lineage>
</organism>
<dbReference type="PANTHER" id="PTHR43433">
    <property type="entry name" value="HYDROLASE, ALPHA/BETA FOLD FAMILY PROTEIN"/>
    <property type="match status" value="1"/>
</dbReference>
<name>A0ABV7GPZ3_9RHOB</name>
<dbReference type="PANTHER" id="PTHR43433:SF8">
    <property type="entry name" value="BIFUNCTIONAL LIPASE_ADENYLATE CYCLASE LIPJ"/>
    <property type="match status" value="1"/>
</dbReference>
<evidence type="ECO:0000313" key="4">
    <source>
        <dbReference type="EMBL" id="MFC3143447.1"/>
    </source>
</evidence>
<dbReference type="Pfam" id="PF00561">
    <property type="entry name" value="Abhydrolase_1"/>
    <property type="match status" value="1"/>
</dbReference>
<dbReference type="Gene3D" id="3.40.50.1820">
    <property type="entry name" value="alpha/beta hydrolase"/>
    <property type="match status" value="1"/>
</dbReference>